<evidence type="ECO:0000313" key="2">
    <source>
        <dbReference type="EMBL" id="KAB1887391.1"/>
    </source>
</evidence>
<comment type="caution">
    <text evidence="2">The sequence shown here is derived from an EMBL/GenBank/DDBJ whole genome shotgun (WGS) entry which is preliminary data.</text>
</comment>
<proteinExistence type="predicted"/>
<feature type="transmembrane region" description="Helical" evidence="1">
    <location>
        <begin position="21"/>
        <end position="38"/>
    </location>
</feature>
<dbReference type="Pfam" id="PF03583">
    <property type="entry name" value="LIP"/>
    <property type="match status" value="1"/>
</dbReference>
<accession>A0AAD4A037</accession>
<dbReference type="GO" id="GO:0016042">
    <property type="term" value="P:lipid catabolic process"/>
    <property type="evidence" value="ECO:0007669"/>
    <property type="project" value="InterPro"/>
</dbReference>
<dbReference type="RefSeq" id="WP_151486375.1">
    <property type="nucleotide sequence ID" value="NZ_BAAAIN010000002.1"/>
</dbReference>
<organism evidence="2 3">
    <name type="scientific">Microbacterium maritypicum</name>
    <name type="common">Microbacterium liquefaciens</name>
    <dbReference type="NCBI Taxonomy" id="33918"/>
    <lineage>
        <taxon>Bacteria</taxon>
        <taxon>Bacillati</taxon>
        <taxon>Actinomycetota</taxon>
        <taxon>Actinomycetes</taxon>
        <taxon>Micrococcales</taxon>
        <taxon>Microbacteriaceae</taxon>
        <taxon>Microbacterium</taxon>
    </lineage>
</organism>
<dbReference type="InterPro" id="IPR005152">
    <property type="entry name" value="Lipase_secreted"/>
</dbReference>
<dbReference type="AlphaFoldDB" id="A0AAD4A037"/>
<dbReference type="Gene3D" id="3.40.50.1820">
    <property type="entry name" value="alpha/beta hydrolase"/>
    <property type="match status" value="2"/>
</dbReference>
<dbReference type="Proteomes" id="UP000436027">
    <property type="component" value="Unassembled WGS sequence"/>
</dbReference>
<keyword evidence="1" id="KW-0812">Transmembrane</keyword>
<keyword evidence="2" id="KW-0378">Hydrolase</keyword>
<keyword evidence="1" id="KW-1133">Transmembrane helix</keyword>
<gene>
    <name evidence="2" type="ORF">F6W70_08355</name>
</gene>
<dbReference type="InterPro" id="IPR029058">
    <property type="entry name" value="AB_hydrolase_fold"/>
</dbReference>
<evidence type="ECO:0000256" key="1">
    <source>
        <dbReference type="SAM" id="Phobius"/>
    </source>
</evidence>
<dbReference type="SUPFAM" id="SSF53474">
    <property type="entry name" value="alpha/beta-Hydrolases"/>
    <property type="match status" value="1"/>
</dbReference>
<dbReference type="GO" id="GO:0004806">
    <property type="term" value="F:triacylglycerol lipase activity"/>
    <property type="evidence" value="ECO:0007669"/>
    <property type="project" value="InterPro"/>
</dbReference>
<protein>
    <submittedName>
        <fullName evidence="2">Alpha/beta fold hydrolase</fullName>
    </submittedName>
</protein>
<dbReference type="PANTHER" id="PTHR34853">
    <property type="match status" value="1"/>
</dbReference>
<dbReference type="EMBL" id="WAAQ01000001">
    <property type="protein sequence ID" value="KAB1887391.1"/>
    <property type="molecule type" value="Genomic_DNA"/>
</dbReference>
<dbReference type="PANTHER" id="PTHR34853:SF1">
    <property type="entry name" value="LIPASE 5"/>
    <property type="match status" value="1"/>
</dbReference>
<name>A0AAD4A037_MICMQ</name>
<reference evidence="2 3" key="1">
    <citation type="submission" date="2019-09" db="EMBL/GenBank/DDBJ databases">
        <title>Whole genome sequencing of Microbacterium maritypicum.</title>
        <authorList>
            <person name="Lenchi N."/>
        </authorList>
    </citation>
    <scope>NUCLEOTIDE SEQUENCE [LARGE SCALE GENOMIC DNA]</scope>
    <source>
        <strain evidence="2 3">DSM 12512</strain>
    </source>
</reference>
<evidence type="ECO:0000313" key="3">
    <source>
        <dbReference type="Proteomes" id="UP000436027"/>
    </source>
</evidence>
<dbReference type="PIRSF" id="PIRSF029171">
    <property type="entry name" value="Esterase_LipA"/>
    <property type="match status" value="1"/>
</dbReference>
<sequence>MHNGDGLPAAHATRPRRRRRALVLIGALVIVVLVLVAIEVTRRTLAEQEDARTDPAFYALPTPLPRDDPGEIIRIAPIESAPVGTSAWRVIYHSRDQAGADIPVSGVVIVPNGPVPDGGRTIVSWGHPTTGAATRCAPSLGMDPFEYIEGMHELLAEGYAIAATDYPGLGVEGASSYLLGIPESNSVLDIVRAARRIDGAGVSDRVVLWGHSQGGQAVLFAAERAAEYAHELTIEGVAVAAPAANLNALMTDDIVNLSGVTIASFAIPAYEAAYAEQYGSEAITDVLTPAGLSATPDMAALCLLTQNAQIHAIADPLVGRYVRSDPATTEPWQTMLQENSAGNSPLRVPVFVGQGEADELVLPSATEGYVKLLCTQSTEVTFHRYPDVTHGLAAYAALPDLLLWLPTLGGGRPAADGCD</sequence>
<keyword evidence="1" id="KW-0472">Membrane</keyword>